<dbReference type="InterPro" id="IPR043736">
    <property type="entry name" value="DUF5681"/>
</dbReference>
<dbReference type="RefSeq" id="WP_119779247.1">
    <property type="nucleotide sequence ID" value="NZ_QYUK01000011.1"/>
</dbReference>
<evidence type="ECO:0000313" key="4">
    <source>
        <dbReference type="Proteomes" id="UP000284605"/>
    </source>
</evidence>
<feature type="region of interest" description="Disordered" evidence="1">
    <location>
        <begin position="1"/>
        <end position="32"/>
    </location>
</feature>
<evidence type="ECO:0000313" key="3">
    <source>
        <dbReference type="EMBL" id="RJF88614.1"/>
    </source>
</evidence>
<reference evidence="3 4" key="1">
    <citation type="submission" date="2018-09" db="EMBL/GenBank/DDBJ databases">
        <authorList>
            <person name="Zhu H."/>
        </authorList>
    </citation>
    <scope>NUCLEOTIDE SEQUENCE [LARGE SCALE GENOMIC DNA]</scope>
    <source>
        <strain evidence="3 4">K1W22B-8</strain>
    </source>
</reference>
<feature type="domain" description="DUF5681" evidence="2">
    <location>
        <begin position="14"/>
        <end position="89"/>
    </location>
</feature>
<accession>A0A418WF31</accession>
<comment type="caution">
    <text evidence="3">The sequence shown here is derived from an EMBL/GenBank/DDBJ whole genome shotgun (WGS) entry which is preliminary data.</text>
</comment>
<gene>
    <name evidence="3" type="ORF">D3874_17760</name>
</gene>
<organism evidence="3 4">
    <name type="scientific">Oleomonas cavernae</name>
    <dbReference type="NCBI Taxonomy" id="2320859"/>
    <lineage>
        <taxon>Bacteria</taxon>
        <taxon>Pseudomonadati</taxon>
        <taxon>Pseudomonadota</taxon>
        <taxon>Alphaproteobacteria</taxon>
        <taxon>Acetobacterales</taxon>
        <taxon>Acetobacteraceae</taxon>
        <taxon>Oleomonas</taxon>
    </lineage>
</organism>
<evidence type="ECO:0000259" key="2">
    <source>
        <dbReference type="Pfam" id="PF18932"/>
    </source>
</evidence>
<sequence length="147" mass="16632">MSRSYEVGYRKPPKDTRFKKGQSGNPKGRPRGRTDIAAILEKVLQEAVMIKQNGQVRHVRLIEAYTRQFILKSMDGSPREMAELLKFLKDYAPNLLVASDLPSSIQIRFIESDGHGRPADKALWKELGLEPLTEPIEGKTDDEAPKE</sequence>
<dbReference type="Proteomes" id="UP000284605">
    <property type="component" value="Unassembled WGS sequence"/>
</dbReference>
<dbReference type="EMBL" id="QYUK01000011">
    <property type="protein sequence ID" value="RJF88614.1"/>
    <property type="molecule type" value="Genomic_DNA"/>
</dbReference>
<dbReference type="Pfam" id="PF18932">
    <property type="entry name" value="DUF5681"/>
    <property type="match status" value="1"/>
</dbReference>
<proteinExistence type="predicted"/>
<dbReference type="OrthoDB" id="2086138at2"/>
<feature type="compositionally biased region" description="Basic and acidic residues" evidence="1">
    <location>
        <begin position="8"/>
        <end position="18"/>
    </location>
</feature>
<evidence type="ECO:0000256" key="1">
    <source>
        <dbReference type="SAM" id="MobiDB-lite"/>
    </source>
</evidence>
<dbReference type="AlphaFoldDB" id="A0A418WF31"/>
<protein>
    <recommendedName>
        <fullName evidence="2">DUF5681 domain-containing protein</fullName>
    </recommendedName>
</protein>
<name>A0A418WF31_9PROT</name>
<keyword evidence="4" id="KW-1185">Reference proteome</keyword>